<sequence length="144" mass="16310">MTIAFTVYGEPVAQGRPRASTRNTGKRKIVMHDPQKSKDFKHYVALVASQHKPNQLITGPVSMDIRVFRPMTKKISDSKKQKACAEKGILRPTTKPDVDNYSKGIKDALNNLIYKDDSQVVELKVCKFYSENPRVEISITELMN</sequence>
<organism evidence="1 2">
    <name type="scientific">Bacillus altitudinis</name>
    <dbReference type="NCBI Taxonomy" id="293387"/>
    <lineage>
        <taxon>Bacteria</taxon>
        <taxon>Bacillati</taxon>
        <taxon>Bacillota</taxon>
        <taxon>Bacilli</taxon>
        <taxon>Bacillales</taxon>
        <taxon>Bacillaceae</taxon>
        <taxon>Bacillus</taxon>
    </lineage>
</organism>
<evidence type="ECO:0000313" key="1">
    <source>
        <dbReference type="EMBL" id="MER3122615.1"/>
    </source>
</evidence>
<reference evidence="1 2" key="1">
    <citation type="submission" date="2024-06" db="EMBL/GenBank/DDBJ databases">
        <title>Construction of an artificial bacterial consortium using nitrogen cycle bacteria from Cuatro Cienegas Basin and a mangrove forest.</title>
        <authorList>
            <person name="Aguilera-Najera D."/>
            <person name="Marquez-Cianci L."/>
            <person name="Martinez-Perez E."/>
            <person name="Rosas-Barrera M."/>
            <person name="Rodriguez-Cruz U.E."/>
            <person name="Tapia-Lopez R."/>
            <person name="Eguiarte L.E."/>
            <person name="Souza-Saldivar V."/>
        </authorList>
    </citation>
    <scope>NUCLEOTIDE SEQUENCE [LARGE SCALE GENOMIC DNA]</scope>
    <source>
        <strain evidence="1 2">S14-15</strain>
    </source>
</reference>
<evidence type="ECO:0000313" key="2">
    <source>
        <dbReference type="Proteomes" id="UP001467674"/>
    </source>
</evidence>
<dbReference type="RefSeq" id="WP_350386382.1">
    <property type="nucleotide sequence ID" value="NZ_JBEOME010000009.1"/>
</dbReference>
<proteinExistence type="predicted"/>
<dbReference type="Gene3D" id="3.30.1330.70">
    <property type="entry name" value="Holliday junction resolvase RusA"/>
    <property type="match status" value="1"/>
</dbReference>
<gene>
    <name evidence="1" type="ORF">ABQG71_15600</name>
</gene>
<dbReference type="SUPFAM" id="SSF103084">
    <property type="entry name" value="Holliday junction resolvase RusA"/>
    <property type="match status" value="1"/>
</dbReference>
<dbReference type="InterPro" id="IPR008822">
    <property type="entry name" value="Endonuclease_RusA-like"/>
</dbReference>
<dbReference type="Proteomes" id="UP001467674">
    <property type="component" value="Unassembled WGS sequence"/>
</dbReference>
<comment type="caution">
    <text evidence="1">The sequence shown here is derived from an EMBL/GenBank/DDBJ whole genome shotgun (WGS) entry which is preliminary data.</text>
</comment>
<dbReference type="InterPro" id="IPR036614">
    <property type="entry name" value="RusA-like_sf"/>
</dbReference>
<accession>A0ABV1S7V7</accession>
<dbReference type="Pfam" id="PF05866">
    <property type="entry name" value="RusA"/>
    <property type="match status" value="1"/>
</dbReference>
<keyword evidence="2" id="KW-1185">Reference proteome</keyword>
<dbReference type="EMBL" id="JBEOME010000009">
    <property type="protein sequence ID" value="MER3122615.1"/>
    <property type="molecule type" value="Genomic_DNA"/>
</dbReference>
<name>A0ABV1S7V7_BACAB</name>
<protein>
    <submittedName>
        <fullName evidence="1">RusA family crossover junction endodeoxyribonuclease</fullName>
    </submittedName>
</protein>